<evidence type="ECO:0000256" key="1">
    <source>
        <dbReference type="SAM" id="Phobius"/>
    </source>
</evidence>
<keyword evidence="1" id="KW-0472">Membrane</keyword>
<comment type="caution">
    <text evidence="2">The sequence shown here is derived from an EMBL/GenBank/DDBJ whole genome shotgun (WGS) entry which is preliminary data.</text>
</comment>
<dbReference type="PATRIC" id="fig|331679.3.peg.184"/>
<keyword evidence="1" id="KW-0812">Transmembrane</keyword>
<dbReference type="AlphaFoldDB" id="A0A0R2L5B9"/>
<evidence type="ECO:0000313" key="3">
    <source>
        <dbReference type="Proteomes" id="UP000051859"/>
    </source>
</evidence>
<protein>
    <submittedName>
        <fullName evidence="2">Uncharacterized protein</fullName>
    </submittedName>
</protein>
<evidence type="ECO:0000313" key="2">
    <source>
        <dbReference type="EMBL" id="KRN93780.1"/>
    </source>
</evidence>
<feature type="transmembrane region" description="Helical" evidence="1">
    <location>
        <begin position="35"/>
        <end position="56"/>
    </location>
</feature>
<accession>A0A0R2L5B9</accession>
<gene>
    <name evidence="2" type="ORF">IV81_GL000181</name>
</gene>
<reference evidence="2 3" key="1">
    <citation type="journal article" date="2015" name="Genome Announc.">
        <title>Expanding the biotechnology potential of lactobacilli through comparative genomics of 213 strains and associated genera.</title>
        <authorList>
            <person name="Sun Z."/>
            <person name="Harris H.M."/>
            <person name="McCann A."/>
            <person name="Guo C."/>
            <person name="Argimon S."/>
            <person name="Zhang W."/>
            <person name="Yang X."/>
            <person name="Jeffery I.B."/>
            <person name="Cooney J.C."/>
            <person name="Kagawa T.F."/>
            <person name="Liu W."/>
            <person name="Song Y."/>
            <person name="Salvetti E."/>
            <person name="Wrobel A."/>
            <person name="Rasinkangas P."/>
            <person name="Parkhill J."/>
            <person name="Rea M.C."/>
            <person name="O'Sullivan O."/>
            <person name="Ritari J."/>
            <person name="Douillard F.P."/>
            <person name="Paul Ross R."/>
            <person name="Yang R."/>
            <person name="Briner A.E."/>
            <person name="Felis G.E."/>
            <person name="de Vos W.M."/>
            <person name="Barrangou R."/>
            <person name="Klaenhammer T.R."/>
            <person name="Caufield P.W."/>
            <person name="Cui Y."/>
            <person name="Zhang H."/>
            <person name="O'Toole P.W."/>
        </authorList>
    </citation>
    <scope>NUCLEOTIDE SEQUENCE [LARGE SCALE GENOMIC DNA]</scope>
    <source>
        <strain evidence="2 3">DSM 18001</strain>
    </source>
</reference>
<dbReference type="Proteomes" id="UP000051859">
    <property type="component" value="Unassembled WGS sequence"/>
</dbReference>
<name>A0A0R2L5B9_9LACO</name>
<dbReference type="RefSeq" id="WP_057802836.1">
    <property type="nucleotide sequence ID" value="NZ_JQBX01000010.1"/>
</dbReference>
<organism evidence="2 3">
    <name type="scientific">Pediococcus stilesii</name>
    <dbReference type="NCBI Taxonomy" id="331679"/>
    <lineage>
        <taxon>Bacteria</taxon>
        <taxon>Bacillati</taxon>
        <taxon>Bacillota</taxon>
        <taxon>Bacilli</taxon>
        <taxon>Lactobacillales</taxon>
        <taxon>Lactobacillaceae</taxon>
        <taxon>Pediococcus</taxon>
    </lineage>
</organism>
<sequence>MKKEKRNLLDKDINQRITYEKKLKPQQVKPPEKKFAQILIGVILFGIVFANLIYALSTLLMHK</sequence>
<dbReference type="EMBL" id="JQBX01000010">
    <property type="protein sequence ID" value="KRN93780.1"/>
    <property type="molecule type" value="Genomic_DNA"/>
</dbReference>
<keyword evidence="1" id="KW-1133">Transmembrane helix</keyword>
<keyword evidence="3" id="KW-1185">Reference proteome</keyword>
<proteinExistence type="predicted"/>